<keyword evidence="2" id="KW-1185">Reference proteome</keyword>
<dbReference type="OrthoDB" id="5600002at2759"/>
<evidence type="ECO:0000313" key="1">
    <source>
        <dbReference type="EMBL" id="KZP17538.1"/>
    </source>
</evidence>
<proteinExistence type="predicted"/>
<gene>
    <name evidence="1" type="ORF">FIBSPDRAFT_864714</name>
</gene>
<protein>
    <submittedName>
        <fullName evidence="1">Uncharacterized protein</fullName>
    </submittedName>
</protein>
<accession>A0A166G7B9</accession>
<evidence type="ECO:0000313" key="2">
    <source>
        <dbReference type="Proteomes" id="UP000076532"/>
    </source>
</evidence>
<name>A0A166G7B9_9AGAM</name>
<dbReference type="Proteomes" id="UP000076532">
    <property type="component" value="Unassembled WGS sequence"/>
</dbReference>
<sequence>MTAPSPSAILNPPNHGMASTVDPMTAMFGSNDFISSMPLDNFDDSFKGAIDVDFERDFGQWFNPENDVNDMSGLGEK</sequence>
<reference evidence="1 2" key="1">
    <citation type="journal article" date="2016" name="Mol. Biol. Evol.">
        <title>Comparative Genomics of Early-Diverging Mushroom-Forming Fungi Provides Insights into the Origins of Lignocellulose Decay Capabilities.</title>
        <authorList>
            <person name="Nagy L.G."/>
            <person name="Riley R."/>
            <person name="Tritt A."/>
            <person name="Adam C."/>
            <person name="Daum C."/>
            <person name="Floudas D."/>
            <person name="Sun H."/>
            <person name="Yadav J.S."/>
            <person name="Pangilinan J."/>
            <person name="Larsson K.H."/>
            <person name="Matsuura K."/>
            <person name="Barry K."/>
            <person name="Labutti K."/>
            <person name="Kuo R."/>
            <person name="Ohm R.A."/>
            <person name="Bhattacharya S.S."/>
            <person name="Shirouzu T."/>
            <person name="Yoshinaga Y."/>
            <person name="Martin F.M."/>
            <person name="Grigoriev I.V."/>
            <person name="Hibbett D.S."/>
        </authorList>
    </citation>
    <scope>NUCLEOTIDE SEQUENCE [LARGE SCALE GENOMIC DNA]</scope>
    <source>
        <strain evidence="1 2">CBS 109695</strain>
    </source>
</reference>
<organism evidence="1 2">
    <name type="scientific">Athelia psychrophila</name>
    <dbReference type="NCBI Taxonomy" id="1759441"/>
    <lineage>
        <taxon>Eukaryota</taxon>
        <taxon>Fungi</taxon>
        <taxon>Dikarya</taxon>
        <taxon>Basidiomycota</taxon>
        <taxon>Agaricomycotina</taxon>
        <taxon>Agaricomycetes</taxon>
        <taxon>Agaricomycetidae</taxon>
        <taxon>Atheliales</taxon>
        <taxon>Atheliaceae</taxon>
        <taxon>Athelia</taxon>
    </lineage>
</organism>
<dbReference type="EMBL" id="KV417581">
    <property type="protein sequence ID" value="KZP17538.1"/>
    <property type="molecule type" value="Genomic_DNA"/>
</dbReference>
<dbReference type="AlphaFoldDB" id="A0A166G7B9"/>